<gene>
    <name evidence="1" type="ORF">UFOVP1608_36</name>
</gene>
<sequence>MWLRLVAELAPRGLRDHDLDGITMLCQAVHIHREAQDGIAKHGVLVKGQRGPMVNPLVKVARDQAMFILRIMNEYGLTPAARVRLGLQTLAAHSMVEALNNQLDASPDLALKVLGATNDRA</sequence>
<dbReference type="InterPro" id="IPR006448">
    <property type="entry name" value="Phage_term_ssu_P27"/>
</dbReference>
<dbReference type="NCBIfam" id="TIGR01558">
    <property type="entry name" value="sm_term_P27"/>
    <property type="match status" value="1"/>
</dbReference>
<protein>
    <submittedName>
        <fullName evidence="1">COG3747 Phage terminase, small subunit</fullName>
    </submittedName>
</protein>
<organism evidence="1">
    <name type="scientific">uncultured Caudovirales phage</name>
    <dbReference type="NCBI Taxonomy" id="2100421"/>
    <lineage>
        <taxon>Viruses</taxon>
        <taxon>Duplodnaviria</taxon>
        <taxon>Heunggongvirae</taxon>
        <taxon>Uroviricota</taxon>
        <taxon>Caudoviricetes</taxon>
        <taxon>Peduoviridae</taxon>
        <taxon>Maltschvirus</taxon>
        <taxon>Maltschvirus maltsch</taxon>
    </lineage>
</organism>
<dbReference type="Pfam" id="PF05119">
    <property type="entry name" value="Terminase_4"/>
    <property type="match status" value="1"/>
</dbReference>
<dbReference type="EMBL" id="LR797470">
    <property type="protein sequence ID" value="CAB4218546.1"/>
    <property type="molecule type" value="Genomic_DNA"/>
</dbReference>
<accession>A0A6J5SU01</accession>
<proteinExistence type="predicted"/>
<reference evidence="1" key="1">
    <citation type="submission" date="2020-05" db="EMBL/GenBank/DDBJ databases">
        <authorList>
            <person name="Chiriac C."/>
            <person name="Salcher M."/>
            <person name="Ghai R."/>
            <person name="Kavagutti S V."/>
        </authorList>
    </citation>
    <scope>NUCLEOTIDE SEQUENCE</scope>
</reference>
<evidence type="ECO:0000313" key="1">
    <source>
        <dbReference type="EMBL" id="CAB4218546.1"/>
    </source>
</evidence>
<name>A0A6J5SU01_9CAUD</name>